<evidence type="ECO:0000313" key="1">
    <source>
        <dbReference type="EMBL" id="OPJ58525.1"/>
    </source>
</evidence>
<evidence type="ECO:0000313" key="2">
    <source>
        <dbReference type="Proteomes" id="UP000191056"/>
    </source>
</evidence>
<organism evidence="1 2">
    <name type="scientific">Clostridium chromiireducens</name>
    <dbReference type="NCBI Taxonomy" id="225345"/>
    <lineage>
        <taxon>Bacteria</taxon>
        <taxon>Bacillati</taxon>
        <taxon>Bacillota</taxon>
        <taxon>Clostridia</taxon>
        <taxon>Eubacteriales</taxon>
        <taxon>Clostridiaceae</taxon>
        <taxon>Clostridium</taxon>
    </lineage>
</organism>
<comment type="caution">
    <text evidence="1">The sequence shown here is derived from an EMBL/GenBank/DDBJ whole genome shotgun (WGS) entry which is preliminary data.</text>
</comment>
<name>A0A1V4IFT8_9CLOT</name>
<dbReference type="EMBL" id="MZGT01000067">
    <property type="protein sequence ID" value="OPJ58525.1"/>
    <property type="molecule type" value="Genomic_DNA"/>
</dbReference>
<keyword evidence="2" id="KW-1185">Reference proteome</keyword>
<dbReference type="Proteomes" id="UP000191056">
    <property type="component" value="Unassembled WGS sequence"/>
</dbReference>
<gene>
    <name evidence="1" type="ORF">CLCHR_38850</name>
</gene>
<reference evidence="1 2" key="1">
    <citation type="submission" date="2017-03" db="EMBL/GenBank/DDBJ databases">
        <title>Genome sequence of Clostridium chromiireducens DSM 23318.</title>
        <authorList>
            <person name="Poehlein A."/>
            <person name="Daniel R."/>
        </authorList>
    </citation>
    <scope>NUCLEOTIDE SEQUENCE [LARGE SCALE GENOMIC DNA]</scope>
    <source>
        <strain evidence="1 2">DSM 23318</strain>
    </source>
</reference>
<accession>A0A1V4IFT8</accession>
<protein>
    <recommendedName>
        <fullName evidence="3">DUF1540 domain-containing protein</fullName>
    </recommendedName>
</protein>
<dbReference type="STRING" id="225345.CLCHR_38850"/>
<evidence type="ECO:0008006" key="3">
    <source>
        <dbReference type="Google" id="ProtNLM"/>
    </source>
</evidence>
<sequence>MMVVKCAFKTCLYYNKGKCNRMCIELISFDYVDEKNEDIQGLSCKGFKYNSSWMYQE</sequence>
<dbReference type="RefSeq" id="WP_139376273.1">
    <property type="nucleotide sequence ID" value="NZ_MZGT01000067.1"/>
</dbReference>
<dbReference type="AlphaFoldDB" id="A0A1V4IFT8"/>
<proteinExistence type="predicted"/>